<dbReference type="Pfam" id="PF25355">
    <property type="entry name" value="DUF7882"/>
    <property type="match status" value="1"/>
</dbReference>
<dbReference type="EMBL" id="CP016282">
    <property type="protein sequence ID" value="ANP71883.1"/>
    <property type="molecule type" value="Genomic_DNA"/>
</dbReference>
<evidence type="ECO:0000313" key="3">
    <source>
        <dbReference type="Proteomes" id="UP000092582"/>
    </source>
</evidence>
<accession>A0A1B1BHA1</accession>
<dbReference type="GO" id="GO:0016874">
    <property type="term" value="F:ligase activity"/>
    <property type="evidence" value="ECO:0007669"/>
    <property type="project" value="UniProtKB-KW"/>
</dbReference>
<dbReference type="RefSeq" id="WP_066593916.1">
    <property type="nucleotide sequence ID" value="NZ_CP016282.1"/>
</dbReference>
<proteinExistence type="predicted"/>
<dbReference type="AlphaFoldDB" id="A0A1B1BHA1"/>
<keyword evidence="2" id="KW-0436">Ligase</keyword>
<dbReference type="InterPro" id="IPR057204">
    <property type="entry name" value="DUF7882"/>
</dbReference>
<organism evidence="2 3">
    <name type="scientific">Cryobacterium arcticum</name>
    <dbReference type="NCBI Taxonomy" id="670052"/>
    <lineage>
        <taxon>Bacteria</taxon>
        <taxon>Bacillati</taxon>
        <taxon>Actinomycetota</taxon>
        <taxon>Actinomycetes</taxon>
        <taxon>Micrococcales</taxon>
        <taxon>Microbacteriaceae</taxon>
        <taxon>Cryobacterium</taxon>
    </lineage>
</organism>
<protein>
    <submittedName>
        <fullName evidence="2">ATP-dependent DNA ligase</fullName>
    </submittedName>
</protein>
<dbReference type="KEGG" id="cart:PA27867_0916"/>
<name>A0A1B1BHA1_9MICO</name>
<keyword evidence="3" id="KW-1185">Reference proteome</keyword>
<dbReference type="STRING" id="670052.PA27867_0916"/>
<gene>
    <name evidence="2" type="ORF">PA27867_0916</name>
</gene>
<evidence type="ECO:0000313" key="2">
    <source>
        <dbReference type="EMBL" id="ANP71883.1"/>
    </source>
</evidence>
<feature type="domain" description="DUF7882" evidence="1">
    <location>
        <begin position="1"/>
        <end position="95"/>
    </location>
</feature>
<evidence type="ECO:0000259" key="1">
    <source>
        <dbReference type="Pfam" id="PF25355"/>
    </source>
</evidence>
<dbReference type="Proteomes" id="UP000092582">
    <property type="component" value="Chromosome 1"/>
</dbReference>
<reference evidence="2 3" key="1">
    <citation type="submission" date="2016-06" db="EMBL/GenBank/DDBJ databases">
        <title>Genome sequencing of Cryobacterium arcticum PAMC 27867.</title>
        <authorList>
            <person name="Lee J."/>
            <person name="Kim O.-S."/>
        </authorList>
    </citation>
    <scope>NUCLEOTIDE SEQUENCE [LARGE SCALE GENOMIC DNA]</scope>
    <source>
        <strain evidence="2 3">PAMC 27867</strain>
    </source>
</reference>
<sequence>MGTLSYDQVVVEFDDRILTHLQIVIVQKLRRGESFLFSWRNAMEVGDGRSSAWMNPAIPLYFKFTGGHTPSINPDWIAQLTRSANSSQGLVATSEERCVASGHSGGIDVSFAVKPATALPKSSVATPE</sequence>